<feature type="transmembrane region" description="Helical" evidence="8">
    <location>
        <begin position="53"/>
        <end position="78"/>
    </location>
</feature>
<dbReference type="PANTHER" id="PTHR30472:SF37">
    <property type="entry name" value="FE(3+) DICITRATE TRANSPORT SYSTEM PERMEASE PROTEIN FECD-RELATED"/>
    <property type="match status" value="1"/>
</dbReference>
<feature type="transmembrane region" description="Helical" evidence="8">
    <location>
        <begin position="143"/>
        <end position="167"/>
    </location>
</feature>
<evidence type="ECO:0000256" key="2">
    <source>
        <dbReference type="ARBA" id="ARBA00007935"/>
    </source>
</evidence>
<comment type="similarity">
    <text evidence="2">Belongs to the binding-protein-dependent transport system permease family. FecCD subfamily.</text>
</comment>
<evidence type="ECO:0000256" key="7">
    <source>
        <dbReference type="ARBA" id="ARBA00023136"/>
    </source>
</evidence>
<evidence type="ECO:0008006" key="11">
    <source>
        <dbReference type="Google" id="ProtNLM"/>
    </source>
</evidence>
<dbReference type="SUPFAM" id="SSF81345">
    <property type="entry name" value="ABC transporter involved in vitamin B12 uptake, BtuC"/>
    <property type="match status" value="2"/>
</dbReference>
<dbReference type="Gene3D" id="1.10.3470.10">
    <property type="entry name" value="ABC transporter involved in vitamin B12 uptake, BtuC"/>
    <property type="match status" value="2"/>
</dbReference>
<evidence type="ECO:0000313" key="9">
    <source>
        <dbReference type="EMBL" id="EPD98446.1"/>
    </source>
</evidence>
<evidence type="ECO:0000256" key="3">
    <source>
        <dbReference type="ARBA" id="ARBA00022448"/>
    </source>
</evidence>
<protein>
    <recommendedName>
        <fullName evidence="11">Fe(3+)-hydroxamate ABC transporter permease FhuB</fullName>
    </recommendedName>
</protein>
<feature type="transmembrane region" description="Helical" evidence="8">
    <location>
        <begin position="428"/>
        <end position="447"/>
    </location>
</feature>
<keyword evidence="7 8" id="KW-0472">Membrane</keyword>
<feature type="transmembrane region" description="Helical" evidence="8">
    <location>
        <begin position="524"/>
        <end position="546"/>
    </location>
</feature>
<dbReference type="InterPro" id="IPR037294">
    <property type="entry name" value="ABC_BtuC-like"/>
</dbReference>
<dbReference type="GO" id="GO:0033214">
    <property type="term" value="P:siderophore-iron import into cell"/>
    <property type="evidence" value="ECO:0007669"/>
    <property type="project" value="TreeGrafter"/>
</dbReference>
<feature type="transmembrane region" description="Helical" evidence="8">
    <location>
        <begin position="396"/>
        <end position="416"/>
    </location>
</feature>
<comment type="subcellular location">
    <subcellularLocation>
        <location evidence="1">Cell membrane</location>
        <topology evidence="1">Multi-pass membrane protein</topology>
    </subcellularLocation>
</comment>
<dbReference type="eggNOG" id="COG0609">
    <property type="taxonomic scope" value="Bacteria"/>
</dbReference>
<dbReference type="GO" id="GO:0005886">
    <property type="term" value="C:plasma membrane"/>
    <property type="evidence" value="ECO:0007669"/>
    <property type="project" value="UniProtKB-SubCell"/>
</dbReference>
<organism evidence="9 10">
    <name type="scientific">Sutterella wadsworthensis HGA0223</name>
    <dbReference type="NCBI Taxonomy" id="1203554"/>
    <lineage>
        <taxon>Bacteria</taxon>
        <taxon>Pseudomonadati</taxon>
        <taxon>Pseudomonadota</taxon>
        <taxon>Betaproteobacteria</taxon>
        <taxon>Burkholderiales</taxon>
        <taxon>Sutterellaceae</taxon>
        <taxon>Sutterella</taxon>
    </lineage>
</organism>
<evidence type="ECO:0000256" key="8">
    <source>
        <dbReference type="SAM" id="Phobius"/>
    </source>
</evidence>
<feature type="transmembrane region" description="Helical" evidence="8">
    <location>
        <begin position="115"/>
        <end position="136"/>
    </location>
</feature>
<dbReference type="STRING" id="1203554.HMPREF1476_01737"/>
<feature type="transmembrane region" description="Helical" evidence="8">
    <location>
        <begin position="483"/>
        <end position="504"/>
    </location>
</feature>
<keyword evidence="6 8" id="KW-1133">Transmembrane helix</keyword>
<evidence type="ECO:0000256" key="4">
    <source>
        <dbReference type="ARBA" id="ARBA00022475"/>
    </source>
</evidence>
<feature type="transmembrane region" description="Helical" evidence="8">
    <location>
        <begin position="306"/>
        <end position="325"/>
    </location>
</feature>
<dbReference type="NCBIfam" id="NF007866">
    <property type="entry name" value="PRK10577.1-2"/>
    <property type="match status" value="1"/>
</dbReference>
<dbReference type="AlphaFoldDB" id="S3BDB1"/>
<sequence>MKSFSIGALIAAAAALGISIFCTFTLDNALSWTDRVNLIFDPASAESFDAYYFAFGTLPRFAAAAIGGALLGLVGSLLQQLTQNPMTSPLTLGTSSGGWLAVVLISAFFPAAAGAWLSLGAFAGALAAFGLILLIAGPRGMTGVALIIAGMVVNLLFGAIATAVVLLRAQFVENVFLWGAGDLAQNGWGGITALLPQTVPAVILLLIFAPRALALISLGDEGARARGLPIVPVFGVLAALGIWLSSAFIAAAGVINFTGLIAPNIARRVGFVNPRTQLCASMLIGAALLCATDAAAQGLTSLTGNIVPTGVVSAIIGTPIFIWIARKSLSALARGGAQPGQASGMVRSSLNKLSIPGLIMLAAAMLLLIVLNLTFINREGIWTFALADKFELLLRIPRFITAAAAGAGLAAAGVILQRLIRNPLASPDILGVSSGAAFAMVVSALYFGGAVGSLGSLTAAGGSFVVLLVLLGLSKSSRFSPDVVVLMGIAISAFLDSAVTLALSRGTMENYFILQWLSGSTYRTTPLAAAMLLGAVLVLISIAFAASRSMTLLSISRDFAQSRGLSLTRSALGLLTLCALLCASATAAMGPVAFVGLVAPHMAVMIGARTVKTELCTAALLGAALVSWADWLGQVLIAPAQIPAGTLASIIGAGYFLILLVVSRR</sequence>
<keyword evidence="5 8" id="KW-0812">Transmembrane</keyword>
<keyword evidence="4" id="KW-1003">Cell membrane</keyword>
<dbReference type="HOGENOM" id="CLU_013016_7_3_4"/>
<feature type="transmembrane region" description="Helical" evidence="8">
    <location>
        <begin position="225"/>
        <end position="243"/>
    </location>
</feature>
<dbReference type="Proteomes" id="UP000014400">
    <property type="component" value="Unassembled WGS sequence"/>
</dbReference>
<dbReference type="CDD" id="cd06550">
    <property type="entry name" value="TM_ABC_iron-siderophores_like"/>
    <property type="match status" value="2"/>
</dbReference>
<evidence type="ECO:0000313" key="10">
    <source>
        <dbReference type="Proteomes" id="UP000014400"/>
    </source>
</evidence>
<feature type="transmembrane region" description="Helical" evidence="8">
    <location>
        <begin position="249"/>
        <end position="266"/>
    </location>
</feature>
<name>S3BDB1_9BURK</name>
<dbReference type="PANTHER" id="PTHR30472">
    <property type="entry name" value="FERRIC ENTEROBACTIN TRANSPORT SYSTEM PERMEASE PROTEIN"/>
    <property type="match status" value="1"/>
</dbReference>
<feature type="transmembrane region" description="Helical" evidence="8">
    <location>
        <begin position="567"/>
        <end position="586"/>
    </location>
</feature>
<evidence type="ECO:0000256" key="6">
    <source>
        <dbReference type="ARBA" id="ARBA00022989"/>
    </source>
</evidence>
<feature type="transmembrane region" description="Helical" evidence="8">
    <location>
        <begin position="642"/>
        <end position="662"/>
    </location>
</feature>
<feature type="transmembrane region" description="Helical" evidence="8">
    <location>
        <begin position="453"/>
        <end position="471"/>
    </location>
</feature>
<accession>S3BDB1</accession>
<proteinExistence type="inferred from homology"/>
<dbReference type="EMBL" id="ATCF01000024">
    <property type="protein sequence ID" value="EPD98446.1"/>
    <property type="molecule type" value="Genomic_DNA"/>
</dbReference>
<dbReference type="PATRIC" id="fig|1203554.3.peg.1821"/>
<feature type="transmembrane region" description="Helical" evidence="8">
    <location>
        <begin position="187"/>
        <end position="213"/>
    </location>
</feature>
<comment type="caution">
    <text evidence="9">The sequence shown here is derived from an EMBL/GenBank/DDBJ whole genome shotgun (WGS) entry which is preliminary data.</text>
</comment>
<evidence type="ECO:0000256" key="5">
    <source>
        <dbReference type="ARBA" id="ARBA00022692"/>
    </source>
</evidence>
<evidence type="ECO:0000256" key="1">
    <source>
        <dbReference type="ARBA" id="ARBA00004651"/>
    </source>
</evidence>
<feature type="transmembrane region" description="Helical" evidence="8">
    <location>
        <begin position="353"/>
        <end position="376"/>
    </location>
</feature>
<dbReference type="InterPro" id="IPR000522">
    <property type="entry name" value="ABC_transptr_permease_BtuC"/>
</dbReference>
<keyword evidence="10" id="KW-1185">Reference proteome</keyword>
<dbReference type="Pfam" id="PF01032">
    <property type="entry name" value="FecCD"/>
    <property type="match status" value="2"/>
</dbReference>
<dbReference type="RefSeq" id="WP_016474912.1">
    <property type="nucleotide sequence ID" value="NZ_KE150480.1"/>
</dbReference>
<feature type="transmembrane region" description="Helical" evidence="8">
    <location>
        <begin position="90"/>
        <end position="109"/>
    </location>
</feature>
<feature type="transmembrane region" description="Helical" evidence="8">
    <location>
        <begin position="278"/>
        <end position="300"/>
    </location>
</feature>
<dbReference type="GO" id="GO:0022857">
    <property type="term" value="F:transmembrane transporter activity"/>
    <property type="evidence" value="ECO:0007669"/>
    <property type="project" value="InterPro"/>
</dbReference>
<keyword evidence="3" id="KW-0813">Transport</keyword>
<gene>
    <name evidence="9" type="ORF">HMPREF1476_01737</name>
</gene>
<reference evidence="9 10" key="1">
    <citation type="submission" date="2013-04" db="EMBL/GenBank/DDBJ databases">
        <title>The Genome Sequence of Sutterella wadsworthensis HGA0223.</title>
        <authorList>
            <consortium name="The Broad Institute Genomics Platform"/>
            <person name="Earl A."/>
            <person name="Ward D."/>
            <person name="Feldgarden M."/>
            <person name="Gevers D."/>
            <person name="Schmidt T.M."/>
            <person name="Dover J."/>
            <person name="Dai D."/>
            <person name="Walker B."/>
            <person name="Young S."/>
            <person name="Zeng Q."/>
            <person name="Gargeya S."/>
            <person name="Fitzgerald M."/>
            <person name="Haas B."/>
            <person name="Abouelleil A."/>
            <person name="Allen A.W."/>
            <person name="Alvarado L."/>
            <person name="Arachchi H.M."/>
            <person name="Berlin A.M."/>
            <person name="Chapman S.B."/>
            <person name="Gainer-Dewar J."/>
            <person name="Goldberg J."/>
            <person name="Griggs A."/>
            <person name="Gujja S."/>
            <person name="Hansen M."/>
            <person name="Howarth C."/>
            <person name="Imamovic A."/>
            <person name="Ireland A."/>
            <person name="Larimer J."/>
            <person name="McCowan C."/>
            <person name="Murphy C."/>
            <person name="Pearson M."/>
            <person name="Poon T.W."/>
            <person name="Priest M."/>
            <person name="Roberts A."/>
            <person name="Saif S."/>
            <person name="Shea T."/>
            <person name="Sisk P."/>
            <person name="Sykes S."/>
            <person name="Wortman J."/>
            <person name="Nusbaum C."/>
            <person name="Birren B."/>
        </authorList>
    </citation>
    <scope>NUCLEOTIDE SEQUENCE [LARGE SCALE GENOMIC DNA]</scope>
    <source>
        <strain evidence="9 10">HGA0223</strain>
    </source>
</reference>